<feature type="transmembrane region" description="Helical" evidence="6">
    <location>
        <begin position="79"/>
        <end position="101"/>
    </location>
</feature>
<reference evidence="7 8" key="1">
    <citation type="journal article" date="2019" name="Int. J. Syst. Evol. Microbiol.">
        <title>The Global Catalogue of Microorganisms (GCM) 10K type strain sequencing project: providing services to taxonomists for standard genome sequencing and annotation.</title>
        <authorList>
            <consortium name="The Broad Institute Genomics Platform"/>
            <consortium name="The Broad Institute Genome Sequencing Center for Infectious Disease"/>
            <person name="Wu L."/>
            <person name="Ma J."/>
        </authorList>
    </citation>
    <scope>NUCLEOTIDE SEQUENCE [LARGE SCALE GENOMIC DNA]</scope>
    <source>
        <strain evidence="7 8">JCM 15591</strain>
    </source>
</reference>
<dbReference type="RefSeq" id="WP_344062987.1">
    <property type="nucleotide sequence ID" value="NZ_BAAAPN010000026.1"/>
</dbReference>
<organism evidence="7 8">
    <name type="scientific">Nostocoides vanveenii</name>
    <dbReference type="NCBI Taxonomy" id="330835"/>
    <lineage>
        <taxon>Bacteria</taxon>
        <taxon>Bacillati</taxon>
        <taxon>Actinomycetota</taxon>
        <taxon>Actinomycetes</taxon>
        <taxon>Micrococcales</taxon>
        <taxon>Intrasporangiaceae</taxon>
        <taxon>Nostocoides</taxon>
    </lineage>
</organism>
<dbReference type="InterPro" id="IPR052425">
    <property type="entry name" value="Uncharacterized_MFS-type"/>
</dbReference>
<feature type="transmembrane region" description="Helical" evidence="6">
    <location>
        <begin position="50"/>
        <end position="73"/>
    </location>
</feature>
<evidence type="ECO:0008006" key="9">
    <source>
        <dbReference type="Google" id="ProtNLM"/>
    </source>
</evidence>
<feature type="transmembrane region" description="Helical" evidence="6">
    <location>
        <begin position="12"/>
        <end position="29"/>
    </location>
</feature>
<comment type="subcellular location">
    <subcellularLocation>
        <location evidence="1">Cell membrane</location>
        <topology evidence="1">Multi-pass membrane protein</topology>
    </subcellularLocation>
</comment>
<evidence type="ECO:0000313" key="7">
    <source>
        <dbReference type="EMBL" id="GAA1751785.1"/>
    </source>
</evidence>
<name>A0ABN2KAI1_9MICO</name>
<dbReference type="Gene3D" id="1.20.1250.20">
    <property type="entry name" value="MFS general substrate transporter like domains"/>
    <property type="match status" value="1"/>
</dbReference>
<gene>
    <name evidence="7" type="ORF">GCM10009810_10020</name>
</gene>
<proteinExistence type="predicted"/>
<evidence type="ECO:0000256" key="6">
    <source>
        <dbReference type="SAM" id="Phobius"/>
    </source>
</evidence>
<evidence type="ECO:0000313" key="8">
    <source>
        <dbReference type="Proteomes" id="UP001501475"/>
    </source>
</evidence>
<dbReference type="SUPFAM" id="SSF103473">
    <property type="entry name" value="MFS general substrate transporter"/>
    <property type="match status" value="1"/>
</dbReference>
<keyword evidence="4 6" id="KW-1133">Transmembrane helix</keyword>
<dbReference type="PANTHER" id="PTHR42688">
    <property type="entry name" value="CONSERVED PROTEIN"/>
    <property type="match status" value="1"/>
</dbReference>
<keyword evidence="2" id="KW-1003">Cell membrane</keyword>
<evidence type="ECO:0000256" key="3">
    <source>
        <dbReference type="ARBA" id="ARBA00022692"/>
    </source>
</evidence>
<sequence>MALVPPLALAGRLAPALAGLAVSGIAVGIQDSTIKALVADLVAPGQRATAYGVFAGIQGAFAIVGGLAVGWLYERSLTGLVIVVALTQVLARGVLATLLAARRA</sequence>
<dbReference type="EMBL" id="BAAAPN010000026">
    <property type="protein sequence ID" value="GAA1751785.1"/>
    <property type="molecule type" value="Genomic_DNA"/>
</dbReference>
<evidence type="ECO:0000256" key="2">
    <source>
        <dbReference type="ARBA" id="ARBA00022475"/>
    </source>
</evidence>
<keyword evidence="8" id="KW-1185">Reference proteome</keyword>
<dbReference type="PANTHER" id="PTHR42688:SF1">
    <property type="entry name" value="BLR5212 PROTEIN"/>
    <property type="match status" value="1"/>
</dbReference>
<dbReference type="Proteomes" id="UP001501475">
    <property type="component" value="Unassembled WGS sequence"/>
</dbReference>
<evidence type="ECO:0000256" key="1">
    <source>
        <dbReference type="ARBA" id="ARBA00004651"/>
    </source>
</evidence>
<keyword evidence="5 6" id="KW-0472">Membrane</keyword>
<evidence type="ECO:0000256" key="5">
    <source>
        <dbReference type="ARBA" id="ARBA00023136"/>
    </source>
</evidence>
<accession>A0ABN2KAI1</accession>
<keyword evidence="3 6" id="KW-0812">Transmembrane</keyword>
<protein>
    <recommendedName>
        <fullName evidence="9">MFS transporter</fullName>
    </recommendedName>
</protein>
<comment type="caution">
    <text evidence="7">The sequence shown here is derived from an EMBL/GenBank/DDBJ whole genome shotgun (WGS) entry which is preliminary data.</text>
</comment>
<evidence type="ECO:0000256" key="4">
    <source>
        <dbReference type="ARBA" id="ARBA00022989"/>
    </source>
</evidence>
<dbReference type="InterPro" id="IPR036259">
    <property type="entry name" value="MFS_trans_sf"/>
</dbReference>